<sequence length="81" mass="9077">MMKMASEQHTQLWALSEDANQYERNRNLLSGDLKNSLSPEQINGQTLSAGLSHVRFKNVIELIHDGCDIRKPSSKALPNLS</sequence>
<comment type="caution">
    <text evidence="2">The sequence shown here is derived from an EMBL/GenBank/DDBJ whole genome shotgun (WGS) entry which is preliminary data.</text>
</comment>
<evidence type="ECO:0000313" key="3">
    <source>
        <dbReference type="Proteomes" id="UP000304900"/>
    </source>
</evidence>
<protein>
    <submittedName>
        <fullName evidence="2">Uncharacterized protein</fullName>
    </submittedName>
</protein>
<gene>
    <name evidence="2" type="ORF">FDK13_34160</name>
    <name evidence="1" type="ORF">FDK13_34875</name>
</gene>
<keyword evidence="3" id="KW-1185">Reference proteome</keyword>
<name>A0A4U6CLT3_9BACT</name>
<dbReference type="EMBL" id="SZVO01000040">
    <property type="protein sequence ID" value="TKT84726.1"/>
    <property type="molecule type" value="Genomic_DNA"/>
</dbReference>
<evidence type="ECO:0000313" key="1">
    <source>
        <dbReference type="EMBL" id="TKT84726.1"/>
    </source>
</evidence>
<dbReference type="Proteomes" id="UP000304900">
    <property type="component" value="Unassembled WGS sequence"/>
</dbReference>
<feature type="non-terminal residue" evidence="2">
    <location>
        <position position="81"/>
    </location>
</feature>
<dbReference type="EMBL" id="SZVO01000033">
    <property type="protein sequence ID" value="TKT85240.1"/>
    <property type="molecule type" value="Genomic_DNA"/>
</dbReference>
<dbReference type="RefSeq" id="WP_137344504.1">
    <property type="nucleotide sequence ID" value="NZ_SZVO01000033.1"/>
</dbReference>
<reference evidence="2 3" key="1">
    <citation type="submission" date="2019-05" db="EMBL/GenBank/DDBJ databases">
        <title>Dyadobacter AR-3-8 sp. nov., isolated from arctic soil.</title>
        <authorList>
            <person name="Chaudhary D.K."/>
        </authorList>
    </citation>
    <scope>NUCLEOTIDE SEQUENCE [LARGE SCALE GENOMIC DNA]</scope>
    <source>
        <strain evidence="2 3">AR-3-8</strain>
    </source>
</reference>
<dbReference type="AlphaFoldDB" id="A0A4U6CLT3"/>
<evidence type="ECO:0000313" key="2">
    <source>
        <dbReference type="EMBL" id="TKT85240.1"/>
    </source>
</evidence>
<accession>A0A4U6CLT3</accession>
<proteinExistence type="predicted"/>
<organism evidence="2 3">
    <name type="scientific">Dyadobacter frigoris</name>
    <dbReference type="NCBI Taxonomy" id="2576211"/>
    <lineage>
        <taxon>Bacteria</taxon>
        <taxon>Pseudomonadati</taxon>
        <taxon>Bacteroidota</taxon>
        <taxon>Cytophagia</taxon>
        <taxon>Cytophagales</taxon>
        <taxon>Spirosomataceae</taxon>
        <taxon>Dyadobacter</taxon>
    </lineage>
</organism>